<evidence type="ECO:0000313" key="2">
    <source>
        <dbReference type="EMBL" id="MDT0264077.1"/>
    </source>
</evidence>
<gene>
    <name evidence="2" type="ORF">RM423_22140</name>
</gene>
<accession>A0ABU2JGG2</accession>
<comment type="caution">
    <text evidence="2">The sequence shown here is derived from an EMBL/GenBank/DDBJ whole genome shotgun (WGS) entry which is preliminary data.</text>
</comment>
<name>A0ABU2JGG2_9ACTN</name>
<keyword evidence="3" id="KW-1185">Reference proteome</keyword>
<organism evidence="2 3">
    <name type="scientific">Jatrophihabitans lederbergiae</name>
    <dbReference type="NCBI Taxonomy" id="3075547"/>
    <lineage>
        <taxon>Bacteria</taxon>
        <taxon>Bacillati</taxon>
        <taxon>Actinomycetota</taxon>
        <taxon>Actinomycetes</taxon>
        <taxon>Jatrophihabitantales</taxon>
        <taxon>Jatrophihabitantaceae</taxon>
        <taxon>Jatrophihabitans</taxon>
    </lineage>
</organism>
<reference evidence="3" key="1">
    <citation type="submission" date="2023-07" db="EMBL/GenBank/DDBJ databases">
        <title>30 novel species of actinomycetes from the DSMZ collection.</title>
        <authorList>
            <person name="Nouioui I."/>
        </authorList>
    </citation>
    <scope>NUCLEOTIDE SEQUENCE [LARGE SCALE GENOMIC DNA]</scope>
    <source>
        <strain evidence="3">DSM 44399</strain>
    </source>
</reference>
<proteinExistence type="predicted"/>
<dbReference type="InterPro" id="IPR041657">
    <property type="entry name" value="HTH_17"/>
</dbReference>
<protein>
    <submittedName>
        <fullName evidence="2">Helix-turn-helix domain-containing protein</fullName>
    </submittedName>
</protein>
<dbReference type="InterPro" id="IPR010093">
    <property type="entry name" value="SinI_DNA-bd"/>
</dbReference>
<dbReference type="EMBL" id="JAVREH010000068">
    <property type="protein sequence ID" value="MDT0264077.1"/>
    <property type="molecule type" value="Genomic_DNA"/>
</dbReference>
<dbReference type="NCBIfam" id="TIGR01764">
    <property type="entry name" value="excise"/>
    <property type="match status" value="1"/>
</dbReference>
<feature type="domain" description="Helix-turn-helix" evidence="1">
    <location>
        <begin position="21"/>
        <end position="69"/>
    </location>
</feature>
<dbReference type="RefSeq" id="WP_311425220.1">
    <property type="nucleotide sequence ID" value="NZ_JAVREH010000068.1"/>
</dbReference>
<evidence type="ECO:0000259" key="1">
    <source>
        <dbReference type="Pfam" id="PF12728"/>
    </source>
</evidence>
<dbReference type="Pfam" id="PF12728">
    <property type="entry name" value="HTH_17"/>
    <property type="match status" value="1"/>
</dbReference>
<dbReference type="Proteomes" id="UP001183176">
    <property type="component" value="Unassembled WGS sequence"/>
</dbReference>
<evidence type="ECO:0000313" key="3">
    <source>
        <dbReference type="Proteomes" id="UP001183176"/>
    </source>
</evidence>
<sequence>MTSHPITHPSVGFELSPDQLLFTTDEAAHVLSIGRTTIYLLMRAGELKPVHIGRSCRISRGELERYVARIDAADEPDRLRRAIEPALGDPPLDAA</sequence>